<keyword evidence="3" id="KW-1133">Transmembrane helix</keyword>
<evidence type="ECO:0000313" key="7">
    <source>
        <dbReference type="Proteomes" id="UP000187203"/>
    </source>
</evidence>
<dbReference type="OrthoDB" id="277931at2759"/>
<organism evidence="6 7">
    <name type="scientific">Corchorus olitorius</name>
    <dbReference type="NCBI Taxonomy" id="93759"/>
    <lineage>
        <taxon>Eukaryota</taxon>
        <taxon>Viridiplantae</taxon>
        <taxon>Streptophyta</taxon>
        <taxon>Embryophyta</taxon>
        <taxon>Tracheophyta</taxon>
        <taxon>Spermatophyta</taxon>
        <taxon>Magnoliopsida</taxon>
        <taxon>eudicotyledons</taxon>
        <taxon>Gunneridae</taxon>
        <taxon>Pentapetalae</taxon>
        <taxon>rosids</taxon>
        <taxon>malvids</taxon>
        <taxon>Malvales</taxon>
        <taxon>Malvaceae</taxon>
        <taxon>Grewioideae</taxon>
        <taxon>Apeibeae</taxon>
        <taxon>Corchorus</taxon>
    </lineage>
</organism>
<dbReference type="InterPro" id="IPR007941">
    <property type="entry name" value="DUF726"/>
</dbReference>
<proteinExistence type="predicted"/>
<evidence type="ECO:0000256" key="3">
    <source>
        <dbReference type="ARBA" id="ARBA00022989"/>
    </source>
</evidence>
<sequence length="493" mass="53347">METSILSPTQKYAASALFALALHHSQVHQKRPTDHLASLKDEPIGEGASTNKTISVSDNSQLWIHENSGLLLPVFRVMGVDNQVWDGLKETAGVSTQARHHVGSFLKLLSEETDGAASGRREKELALLKVVDATMLSIESSVTACNEDIDRSHDYEINCRERYGCFKELTGADADPKVTTQGTTSHISKEDGEDIDGSGSRISEKRMEEAELLTEERKVTVLYELLSACVADHAGDHGPTGYDARHRMALRLVALWLNVKWIKMEAIETMVASSLMEMVELKKDDEKSTIGDWKREGIIGAAALTGGTLMAISGGLAAPAIAQGLGALAPTLGSIVPAVGAGGFAAAASATGSVTGSVAFAASFGAGIVERVVLLGAPISINDEKWEDARKMVAGRFVNVYSTNDWTLGIIFRARQGTGLHLIIIVLSKGLAGIQPVYRQGIENFDATEFIEGHSSYLWMTKKLLRQLDMDYYYPIFRTTAHAKPQEEKSDQT</sequence>
<comment type="caution">
    <text evidence="6">The sequence shown here is derived from an EMBL/GenBank/DDBJ whole genome shotgun (WGS) entry which is preliminary data.</text>
</comment>
<reference evidence="7" key="1">
    <citation type="submission" date="2013-09" db="EMBL/GenBank/DDBJ databases">
        <title>Corchorus olitorius genome sequencing.</title>
        <authorList>
            <person name="Alam M."/>
            <person name="Haque M.S."/>
            <person name="Islam M.S."/>
            <person name="Emdad E.M."/>
            <person name="Islam M.M."/>
            <person name="Ahmed B."/>
            <person name="Halim A."/>
            <person name="Hossen Q.M.M."/>
            <person name="Hossain M.Z."/>
            <person name="Ahmed R."/>
            <person name="Khan M.M."/>
            <person name="Islam R."/>
            <person name="Rashid M.M."/>
            <person name="Khan S.A."/>
            <person name="Rahman M.S."/>
            <person name="Alam M."/>
            <person name="Yahiya A.S."/>
            <person name="Khan M.S."/>
            <person name="Azam M.S."/>
            <person name="Haque T."/>
            <person name="Lashkar M.Z.H."/>
            <person name="Akhand A.I."/>
            <person name="Morshed G."/>
            <person name="Roy S."/>
            <person name="Uddin K.S."/>
            <person name="Rabeya T."/>
            <person name="Hossain A.S."/>
            <person name="Chowdhury A."/>
            <person name="Snigdha A.R."/>
            <person name="Mortoza M.S."/>
            <person name="Matin S.A."/>
            <person name="Hoque S.M.E."/>
            <person name="Islam M.K."/>
            <person name="Roy D.K."/>
            <person name="Haider R."/>
            <person name="Moosa M.M."/>
            <person name="Elias S.M."/>
            <person name="Hasan A.M."/>
            <person name="Jahan S."/>
            <person name="Shafiuddin M."/>
            <person name="Mahmood N."/>
            <person name="Shommy N.S."/>
        </authorList>
    </citation>
    <scope>NUCLEOTIDE SEQUENCE [LARGE SCALE GENOMIC DNA]</scope>
    <source>
        <strain evidence="7">cv. O-4</strain>
    </source>
</reference>
<keyword evidence="2" id="KW-0812">Transmembrane</keyword>
<protein>
    <submittedName>
        <fullName evidence="6">Uncharacterized protein</fullName>
    </submittedName>
</protein>
<name>A0A1R3HYC7_9ROSI</name>
<dbReference type="Pfam" id="PF05277">
    <property type="entry name" value="DUF726"/>
    <property type="match status" value="1"/>
</dbReference>
<evidence type="ECO:0000256" key="2">
    <source>
        <dbReference type="ARBA" id="ARBA00022692"/>
    </source>
</evidence>
<feature type="region of interest" description="Disordered" evidence="5">
    <location>
        <begin position="176"/>
        <end position="199"/>
    </location>
</feature>
<dbReference type="Proteomes" id="UP000187203">
    <property type="component" value="Unassembled WGS sequence"/>
</dbReference>
<accession>A0A1R3HYC7</accession>
<dbReference type="GO" id="GO:0016020">
    <property type="term" value="C:membrane"/>
    <property type="evidence" value="ECO:0007669"/>
    <property type="project" value="UniProtKB-SubCell"/>
</dbReference>
<keyword evidence="7" id="KW-1185">Reference proteome</keyword>
<dbReference type="PANTHER" id="PTHR17920:SF24">
    <property type="entry name" value="ALPHA_BETA HYDROLASE-RELATED"/>
    <property type="match status" value="1"/>
</dbReference>
<keyword evidence="4" id="KW-0472">Membrane</keyword>
<evidence type="ECO:0000256" key="1">
    <source>
        <dbReference type="ARBA" id="ARBA00004141"/>
    </source>
</evidence>
<evidence type="ECO:0000313" key="6">
    <source>
        <dbReference type="EMBL" id="OMO75300.1"/>
    </source>
</evidence>
<gene>
    <name evidence="6" type="ORF">COLO4_26200</name>
</gene>
<dbReference type="AlphaFoldDB" id="A0A1R3HYC7"/>
<comment type="subcellular location">
    <subcellularLocation>
        <location evidence="1">Membrane</location>
        <topology evidence="1">Multi-pass membrane protein</topology>
    </subcellularLocation>
</comment>
<evidence type="ECO:0000256" key="4">
    <source>
        <dbReference type="ARBA" id="ARBA00023136"/>
    </source>
</evidence>
<dbReference type="EMBL" id="AWUE01019219">
    <property type="protein sequence ID" value="OMO75300.1"/>
    <property type="molecule type" value="Genomic_DNA"/>
</dbReference>
<evidence type="ECO:0000256" key="5">
    <source>
        <dbReference type="SAM" id="MobiDB-lite"/>
    </source>
</evidence>
<dbReference type="PANTHER" id="PTHR17920">
    <property type="entry name" value="TRANSMEMBRANE AND COILED-COIL DOMAIN-CONTAINING PROTEIN 4 TMCO4"/>
    <property type="match status" value="1"/>
</dbReference>